<gene>
    <name evidence="1" type="ORF">RSPPHO_02098</name>
</gene>
<dbReference type="eggNOG" id="ENOG502Z9IM">
    <property type="taxonomic scope" value="Bacteria"/>
</dbReference>
<evidence type="ECO:0000313" key="2">
    <source>
        <dbReference type="Proteomes" id="UP000033220"/>
    </source>
</evidence>
<dbReference type="AlphaFoldDB" id="H6SL59"/>
<protein>
    <submittedName>
        <fullName evidence="1">Uncharacterized protein</fullName>
    </submittedName>
</protein>
<dbReference type="STRING" id="1150469.RSPPHO_02098"/>
<dbReference type="HOGENOM" id="CLU_032040_0_0_5"/>
<proteinExistence type="predicted"/>
<keyword evidence="2" id="KW-1185">Reference proteome</keyword>
<dbReference type="PATRIC" id="fig|1150469.3.peg.2363"/>
<organism evidence="1 2">
    <name type="scientific">Pararhodospirillum photometricum DSM 122</name>
    <dbReference type="NCBI Taxonomy" id="1150469"/>
    <lineage>
        <taxon>Bacteria</taxon>
        <taxon>Pseudomonadati</taxon>
        <taxon>Pseudomonadota</taxon>
        <taxon>Alphaproteobacteria</taxon>
        <taxon>Rhodospirillales</taxon>
        <taxon>Rhodospirillaceae</taxon>
        <taxon>Pararhodospirillum</taxon>
    </lineage>
</organism>
<reference evidence="1 2" key="1">
    <citation type="submission" date="2012-02" db="EMBL/GenBank/DDBJ databases">
        <title>Shotgun genome sequence of Phaeospirillum photometricum DSM 122.</title>
        <authorList>
            <person name="Duquesne K."/>
            <person name="Sturgis J."/>
        </authorList>
    </citation>
    <scope>NUCLEOTIDE SEQUENCE [LARGE SCALE GENOMIC DNA]</scope>
    <source>
        <strain evidence="2">DSM122</strain>
    </source>
</reference>
<name>H6SL59_PARPM</name>
<dbReference type="SUPFAM" id="SSF52540">
    <property type="entry name" value="P-loop containing nucleoside triphosphate hydrolases"/>
    <property type="match status" value="1"/>
</dbReference>
<dbReference type="Proteomes" id="UP000033220">
    <property type="component" value="Chromosome DSM 122"/>
</dbReference>
<dbReference type="EMBL" id="HE663493">
    <property type="protein sequence ID" value="CCG08724.1"/>
    <property type="molecule type" value="Genomic_DNA"/>
</dbReference>
<accession>H6SL59</accession>
<dbReference type="InterPro" id="IPR027417">
    <property type="entry name" value="P-loop_NTPase"/>
</dbReference>
<evidence type="ECO:0000313" key="1">
    <source>
        <dbReference type="EMBL" id="CCG08724.1"/>
    </source>
</evidence>
<dbReference type="KEGG" id="rpm:RSPPHO_02098"/>
<sequence>MRDMPPVSSAAKRNHLVCFLQTYGPSAASHSIWDEHVVKAAVENHVKPLEVESDLVGRLVDNFQSPHALNVILTGTAGDGKTWHCRQIFQKLGGSLAEWDRSGPLIETTVGGRKFIIVKDLSEFYEHPRQKEILDGLLNATMGRSPDTLYLVAANDGQLLRFWRGYGAANPEAKDIERRTSVLLKEDRDRDEELSLWLLNLSRQPHDALFNQVVKAVIEHPDWAQCEGCILQEKGNCAILRNRALLETGGDNGMRARLRELITIASHNDMHLPMRHVILLTVNVILGVSGKKARMMNCDTAHALHANDEGALANPFDNALGLNLPAGENRQYRAFTVFENIGLGRETNNAIDGVLVEAQPEDEYDRLVKADPLYGDGQFSHLRYRYQRGTLEDFSLFRTAVEAQRRRLFFSMKRNGSDSEMDPWKLTVFTFGGDYLDFIKALSTGGNYQKTRNRLVNGLNRSYTGTMCDDGQQVWFAAPAANTQSRVGRVLDINLDVGPSKKHLMYFDFDAKGPHGRPRMVVHQNPGDVEIEENCLSPLLFEYLMRVQNGSLPGSFSRQCFEELRHFRLRVIAALTREGIIDPDADHLQLIRLGNDGVLRAEAIEVIGGN</sequence>